<dbReference type="SMART" id="SM00355">
    <property type="entry name" value="ZnF_C2H2"/>
    <property type="match status" value="6"/>
</dbReference>
<dbReference type="SUPFAM" id="SSF57667">
    <property type="entry name" value="beta-beta-alpha zinc fingers"/>
    <property type="match status" value="3"/>
</dbReference>
<evidence type="ECO:0000256" key="2">
    <source>
        <dbReference type="ARBA" id="ARBA00022723"/>
    </source>
</evidence>
<evidence type="ECO:0000256" key="5">
    <source>
        <dbReference type="ARBA" id="ARBA00022833"/>
    </source>
</evidence>
<keyword evidence="2" id="KW-0479">Metal-binding</keyword>
<evidence type="ECO:0000256" key="4">
    <source>
        <dbReference type="ARBA" id="ARBA00022771"/>
    </source>
</evidence>
<protein>
    <recommendedName>
        <fullName evidence="9">C2H2-type domain-containing protein</fullName>
    </recommendedName>
</protein>
<dbReference type="InterPro" id="IPR036236">
    <property type="entry name" value="Znf_C2H2_sf"/>
</dbReference>
<feature type="region of interest" description="Disordered" evidence="8">
    <location>
        <begin position="233"/>
        <end position="302"/>
    </location>
</feature>
<keyword evidence="3" id="KW-0677">Repeat</keyword>
<sequence length="515" mass="58967">MNTELGIESLFMWYAKYREAVASSTRIEQDNEYTAPAKRPRVQHSVESIISLEQSFGTPAQSSFRNENALNALNVVEQFVKAMSAACSENQIQEKPVCGPQAYPVENATNHAPWDAPVVRAAQNVTGTPEPNQSLRQYIKRNSKRPQGKKEQPAACQLCGMIIKHVSDRRRHVLFHLKLKPWKCTSCMSGFTRASTAILHFSKQHPFETSNPFVYELSNEETERVNKKKREYFLETDESADPPETKMTEDVVSEVSEPNESETSIEDEEVLTEDTESIFSSLDENDPDSPEGSGLNDDSEVTGDHGKACKLCGKEYSGVAKQKVHVMTHLHIKPWKCPICIKAYTRIKTVNGHFVQVHKGEPFQPPVTNLSIRDKELIDRKRLEYFPKIIKLYEDVSKPKTIFVPLKKVMCQECNREISNVFADRWRHSLCHSGLKPFKCPHCNKCYTRADNVAHHAMKFHPNCEFKPTEYMISKDEELQLEMKMLQNFPESSLWRKTEITEENDNTESDINDMT</sequence>
<feature type="compositionally biased region" description="Acidic residues" evidence="8">
    <location>
        <begin position="257"/>
        <end position="276"/>
    </location>
</feature>
<keyword evidence="5" id="KW-0862">Zinc</keyword>
<feature type="domain" description="C2H2-type" evidence="9">
    <location>
        <begin position="307"/>
        <end position="334"/>
    </location>
</feature>
<accession>A0A2G5U1E4</accession>
<dbReference type="InterPro" id="IPR013087">
    <property type="entry name" value="Znf_C2H2_type"/>
</dbReference>
<keyword evidence="6" id="KW-0539">Nucleus</keyword>
<evidence type="ECO:0000313" key="10">
    <source>
        <dbReference type="EMBL" id="PIC33328.1"/>
    </source>
</evidence>
<reference evidence="11" key="1">
    <citation type="submission" date="2017-10" db="EMBL/GenBank/DDBJ databases">
        <title>Rapid genome shrinkage in a self-fertile nematode reveals novel sperm competition proteins.</title>
        <authorList>
            <person name="Yin D."/>
            <person name="Schwarz E.M."/>
            <person name="Thomas C.G."/>
            <person name="Felde R.L."/>
            <person name="Korf I.F."/>
            <person name="Cutter A.D."/>
            <person name="Schartner C.M."/>
            <person name="Ralston E.J."/>
            <person name="Meyer B.J."/>
            <person name="Haag E.S."/>
        </authorList>
    </citation>
    <scope>NUCLEOTIDE SEQUENCE [LARGE SCALE GENOMIC DNA]</scope>
    <source>
        <strain evidence="11">JU1422</strain>
    </source>
</reference>
<name>A0A2G5U1E4_9PELO</name>
<dbReference type="Gene3D" id="3.30.160.60">
    <property type="entry name" value="Classic Zinc Finger"/>
    <property type="match status" value="3"/>
</dbReference>
<dbReference type="AlphaFoldDB" id="A0A2G5U1E4"/>
<evidence type="ECO:0000256" key="7">
    <source>
        <dbReference type="PROSITE-ProRule" id="PRU00042"/>
    </source>
</evidence>
<dbReference type="OrthoDB" id="8823111at2759"/>
<dbReference type="GO" id="GO:0008270">
    <property type="term" value="F:zinc ion binding"/>
    <property type="evidence" value="ECO:0007669"/>
    <property type="project" value="UniProtKB-KW"/>
</dbReference>
<evidence type="ECO:0000256" key="8">
    <source>
        <dbReference type="SAM" id="MobiDB-lite"/>
    </source>
</evidence>
<comment type="caution">
    <text evidence="10">The sequence shown here is derived from an EMBL/GenBank/DDBJ whole genome shotgun (WGS) entry which is preliminary data.</text>
</comment>
<comment type="subcellular location">
    <subcellularLocation>
        <location evidence="1">Nucleus</location>
    </subcellularLocation>
</comment>
<dbReference type="STRING" id="1611254.A0A2G5U1E4"/>
<dbReference type="Proteomes" id="UP000230233">
    <property type="component" value="Chromosome IV"/>
</dbReference>
<evidence type="ECO:0000256" key="6">
    <source>
        <dbReference type="ARBA" id="ARBA00023242"/>
    </source>
</evidence>
<evidence type="ECO:0000256" key="3">
    <source>
        <dbReference type="ARBA" id="ARBA00022737"/>
    </source>
</evidence>
<feature type="domain" description="C2H2-type" evidence="9">
    <location>
        <begin position="438"/>
        <end position="461"/>
    </location>
</feature>
<keyword evidence="11" id="KW-1185">Reference proteome</keyword>
<evidence type="ECO:0000256" key="1">
    <source>
        <dbReference type="ARBA" id="ARBA00004123"/>
    </source>
</evidence>
<feature type="domain" description="C2H2-type" evidence="9">
    <location>
        <begin position="335"/>
        <end position="363"/>
    </location>
</feature>
<dbReference type="GO" id="GO:0005634">
    <property type="term" value="C:nucleus"/>
    <property type="evidence" value="ECO:0007669"/>
    <property type="project" value="UniProtKB-SubCell"/>
</dbReference>
<evidence type="ECO:0000259" key="9">
    <source>
        <dbReference type="PROSITE" id="PS50157"/>
    </source>
</evidence>
<keyword evidence="4 7" id="KW-0863">Zinc-finger</keyword>
<gene>
    <name evidence="10" type="primary">Cnig_chr_IV.g13351</name>
    <name evidence="10" type="ORF">B9Z55_013351</name>
</gene>
<evidence type="ECO:0000313" key="11">
    <source>
        <dbReference type="Proteomes" id="UP000230233"/>
    </source>
</evidence>
<organism evidence="10 11">
    <name type="scientific">Caenorhabditis nigoni</name>
    <dbReference type="NCBI Taxonomy" id="1611254"/>
    <lineage>
        <taxon>Eukaryota</taxon>
        <taxon>Metazoa</taxon>
        <taxon>Ecdysozoa</taxon>
        <taxon>Nematoda</taxon>
        <taxon>Chromadorea</taxon>
        <taxon>Rhabditida</taxon>
        <taxon>Rhabditina</taxon>
        <taxon>Rhabditomorpha</taxon>
        <taxon>Rhabditoidea</taxon>
        <taxon>Rhabditidae</taxon>
        <taxon>Peloderinae</taxon>
        <taxon>Caenorhabditis</taxon>
    </lineage>
</organism>
<dbReference type="PANTHER" id="PTHR16515">
    <property type="entry name" value="PR DOMAIN ZINC FINGER PROTEIN"/>
    <property type="match status" value="1"/>
</dbReference>
<dbReference type="PROSITE" id="PS00028">
    <property type="entry name" value="ZINC_FINGER_C2H2_1"/>
    <property type="match status" value="5"/>
</dbReference>
<dbReference type="PANTHER" id="PTHR16515:SF49">
    <property type="entry name" value="GASTRULA ZINC FINGER PROTEIN XLCGF49.1-LIKE-RELATED"/>
    <property type="match status" value="1"/>
</dbReference>
<dbReference type="GO" id="GO:0010468">
    <property type="term" value="P:regulation of gene expression"/>
    <property type="evidence" value="ECO:0007669"/>
    <property type="project" value="TreeGrafter"/>
</dbReference>
<dbReference type="EMBL" id="PDUG01000004">
    <property type="protein sequence ID" value="PIC33328.1"/>
    <property type="molecule type" value="Genomic_DNA"/>
</dbReference>
<dbReference type="InterPro" id="IPR050331">
    <property type="entry name" value="Zinc_finger"/>
</dbReference>
<proteinExistence type="predicted"/>
<dbReference type="PROSITE" id="PS50157">
    <property type="entry name" value="ZINC_FINGER_C2H2_2"/>
    <property type="match status" value="3"/>
</dbReference>